<name>A0A409WFI3_PSICY</name>
<dbReference type="AlphaFoldDB" id="A0A409WFI3"/>
<sequence>MSTDPTREIPALFIPDDSAPTQPITEVTVPFPPSSLEFNTVICQLLKCPERVAETLYSEDLLAVYEGNAKGFPPKQKFYVYDVYMDDAGNSTRSCNTRAAQLLLLPKSYGPMLIVKGVCVKDTEISELRVVDQEPLSERELASSSFQEKRRTFIEKQNAYKKRLFDLYQNEGFTVISS</sequence>
<evidence type="ECO:0000313" key="1">
    <source>
        <dbReference type="EMBL" id="PPQ77231.1"/>
    </source>
</evidence>
<proteinExistence type="predicted"/>
<dbReference type="InParanoid" id="A0A409WFI3"/>
<dbReference type="Proteomes" id="UP000283269">
    <property type="component" value="Unassembled WGS sequence"/>
</dbReference>
<gene>
    <name evidence="1" type="ORF">CVT25_011076</name>
</gene>
<reference evidence="1 2" key="1">
    <citation type="journal article" date="2018" name="Evol. Lett.">
        <title>Horizontal gene cluster transfer increased hallucinogenic mushroom diversity.</title>
        <authorList>
            <person name="Reynolds H.T."/>
            <person name="Vijayakumar V."/>
            <person name="Gluck-Thaler E."/>
            <person name="Korotkin H.B."/>
            <person name="Matheny P.B."/>
            <person name="Slot J.C."/>
        </authorList>
    </citation>
    <scope>NUCLEOTIDE SEQUENCE [LARGE SCALE GENOMIC DNA]</scope>
    <source>
        <strain evidence="1 2">2631</strain>
    </source>
</reference>
<dbReference type="OrthoDB" id="2362444at2759"/>
<evidence type="ECO:0000313" key="2">
    <source>
        <dbReference type="Proteomes" id="UP000283269"/>
    </source>
</evidence>
<dbReference type="EMBL" id="NHYD01003441">
    <property type="protein sequence ID" value="PPQ77231.1"/>
    <property type="molecule type" value="Genomic_DNA"/>
</dbReference>
<organism evidence="1 2">
    <name type="scientific">Psilocybe cyanescens</name>
    <dbReference type="NCBI Taxonomy" id="93625"/>
    <lineage>
        <taxon>Eukaryota</taxon>
        <taxon>Fungi</taxon>
        <taxon>Dikarya</taxon>
        <taxon>Basidiomycota</taxon>
        <taxon>Agaricomycotina</taxon>
        <taxon>Agaricomycetes</taxon>
        <taxon>Agaricomycetidae</taxon>
        <taxon>Agaricales</taxon>
        <taxon>Agaricineae</taxon>
        <taxon>Strophariaceae</taxon>
        <taxon>Psilocybe</taxon>
    </lineage>
</organism>
<keyword evidence="2" id="KW-1185">Reference proteome</keyword>
<accession>A0A409WFI3</accession>
<comment type="caution">
    <text evidence="1">The sequence shown here is derived from an EMBL/GenBank/DDBJ whole genome shotgun (WGS) entry which is preliminary data.</text>
</comment>
<protein>
    <submittedName>
        <fullName evidence="1">Uncharacterized protein</fullName>
    </submittedName>
</protein>